<evidence type="ECO:0000259" key="21">
    <source>
        <dbReference type="PROSITE" id="PS50011"/>
    </source>
</evidence>
<comment type="similarity">
    <text evidence="18">Belongs to the protein kinase superfamily. Ser/Thr protein kinase family.</text>
</comment>
<evidence type="ECO:0000256" key="19">
    <source>
        <dbReference type="PROSITE-ProRule" id="PRU10141"/>
    </source>
</evidence>
<dbReference type="Pfam" id="PF00954">
    <property type="entry name" value="S_locus_glycop"/>
    <property type="match status" value="1"/>
</dbReference>
<reference evidence="23 24" key="1">
    <citation type="submission" date="2024-01" db="EMBL/GenBank/DDBJ databases">
        <title>The genomes of 5 underutilized Papilionoideae crops provide insights into root nodulation and disease resistanc.</title>
        <authorList>
            <person name="Jiang F."/>
        </authorList>
    </citation>
    <scope>NUCLEOTIDE SEQUENCE [LARGE SCALE GENOMIC DNA]</scope>
    <source>
        <strain evidence="23">JINMINGXINNONG_FW02</strain>
        <tissue evidence="23">Leaves</tissue>
    </source>
</reference>
<sequence length="810" mass="90923">MMFIHHMHASIYYDDTASIFIKMHLSFLPKMPTQFLLFLAFFLCSFASGNANSIQLGSSIVAGTNLSWRSPSGDYAFGFFHLPSGRYLVGIWFDKIPKNTLVWSANRDNPVEIGSSINLTRSGQFVVQPLNGDSFSIYKGTNTASAVMQDDGNFVLRSSLSNVIWQSFDSPTDTLLLGQTLNTSRKLFSNANGSVDYSTGQYTLEIQQDGNIVLKAYRFTDSAYWWSDTAGNTGVRIIFDNSTAFLYAVNDTNQIISNMTTEVVGSIEDYYHRVLVDDKGNFQKLIYHKENGNEWRSVWPAVTKPCSVTALCGVYGFCNTSDSDTQTYTCGCLPGYTPLDPKAPSKGCYLSEVKDLCVVNSSASNFEVEVKEIQDANIPNEGYFFFDLQVINNMDLESCKRELMNDCLCMVAVSIGTDCVKKMWPIINAIRTIPDTSNRVMLIKVPLVDNNMDNEKDSSSLVVLVVALVSCSLLAVLFAATAIYHHPVCQHLMHRRAPPKPKPVDINLKVFSFQQLREATNGFKDKLGRGAYGTVYSGVLNLEDQQVDVAVKQLEQVEDQGDKEFVTEVQVIALTYHRNLVGLLGFCNEQSHRLLVYEKMENGTLSNFLFGEGDKPSWESRVRIVLEIARGLLYLHEECDHQIIHCDIKPQNVLLDSIYTAKISDFGLAKLLMKDKTRTNTNARGTVGYMAPEWLKNAPVTTKVDIYSFGVMLLEIIFCRKHIELHQIEDEAMGDDLILTDWVLYLAKEKNLRAPVIDHLEDESDIRRFERMAMVGLWCINPNPTLRPPMTTVVQMLEGNVEVGVPPLNS</sequence>
<protein>
    <recommendedName>
        <fullName evidence="18">Receptor-like serine/threonine-protein kinase</fullName>
        <ecNumber evidence="18">2.7.11.1</ecNumber>
    </recommendedName>
</protein>
<accession>A0AAN9N4I8</accession>
<dbReference type="CDD" id="cd14066">
    <property type="entry name" value="STKc_IRAK"/>
    <property type="match status" value="1"/>
</dbReference>
<evidence type="ECO:0000256" key="8">
    <source>
        <dbReference type="ARBA" id="ARBA00022741"/>
    </source>
</evidence>
<dbReference type="GO" id="GO:0016020">
    <property type="term" value="C:membrane"/>
    <property type="evidence" value="ECO:0007669"/>
    <property type="project" value="UniProtKB-SubCell"/>
</dbReference>
<keyword evidence="12 20" id="KW-0472">Membrane</keyword>
<dbReference type="FunFam" id="1.10.510.10:FF:000237">
    <property type="entry name" value="G-type lectin S-receptor-like serine/threonine-protein kinase"/>
    <property type="match status" value="1"/>
</dbReference>
<dbReference type="PROSITE" id="PS00107">
    <property type="entry name" value="PROTEIN_KINASE_ATP"/>
    <property type="match status" value="1"/>
</dbReference>
<keyword evidence="6" id="KW-0732">Signal</keyword>
<dbReference type="InterPro" id="IPR001480">
    <property type="entry name" value="Bulb-type_lectin_dom"/>
</dbReference>
<evidence type="ECO:0000256" key="16">
    <source>
        <dbReference type="ARBA" id="ARBA00047899"/>
    </source>
</evidence>
<dbReference type="GO" id="GO:0005524">
    <property type="term" value="F:ATP binding"/>
    <property type="evidence" value="ECO:0007669"/>
    <property type="project" value="UniProtKB-UniRule"/>
</dbReference>
<dbReference type="Gene3D" id="2.90.10.10">
    <property type="entry name" value="Bulb-type lectin domain"/>
    <property type="match status" value="1"/>
</dbReference>
<comment type="subcellular location">
    <subcellularLocation>
        <location evidence="1">Membrane</location>
        <topology evidence="1">Single-pass type I membrane protein</topology>
    </subcellularLocation>
</comment>
<dbReference type="Pfam" id="PF07714">
    <property type="entry name" value="PK_Tyr_Ser-Thr"/>
    <property type="match status" value="1"/>
</dbReference>
<dbReference type="PROSITE" id="PS50927">
    <property type="entry name" value="BULB_LECTIN"/>
    <property type="match status" value="1"/>
</dbReference>
<gene>
    <name evidence="23" type="ORF">VNO80_08532</name>
</gene>
<evidence type="ECO:0000256" key="15">
    <source>
        <dbReference type="ARBA" id="ARBA00023180"/>
    </source>
</evidence>
<dbReference type="EMBL" id="JAYMYR010000004">
    <property type="protein sequence ID" value="KAK7366539.1"/>
    <property type="molecule type" value="Genomic_DNA"/>
</dbReference>
<evidence type="ECO:0000256" key="6">
    <source>
        <dbReference type="ARBA" id="ARBA00022729"/>
    </source>
</evidence>
<evidence type="ECO:0000256" key="12">
    <source>
        <dbReference type="ARBA" id="ARBA00023136"/>
    </source>
</evidence>
<dbReference type="InterPro" id="IPR008271">
    <property type="entry name" value="Ser/Thr_kinase_AS"/>
</dbReference>
<dbReference type="InterPro" id="IPR024171">
    <property type="entry name" value="SRK-like_kinase"/>
</dbReference>
<evidence type="ECO:0000256" key="17">
    <source>
        <dbReference type="ARBA" id="ARBA00048679"/>
    </source>
</evidence>
<keyword evidence="24" id="KW-1185">Reference proteome</keyword>
<dbReference type="FunFam" id="3.30.200.20:FF:000059">
    <property type="entry name" value="S-receptor-like serine/threonine-protein kinase"/>
    <property type="match status" value="1"/>
</dbReference>
<dbReference type="Proteomes" id="UP001374584">
    <property type="component" value="Unassembled WGS sequence"/>
</dbReference>
<evidence type="ECO:0000256" key="3">
    <source>
        <dbReference type="ARBA" id="ARBA00022536"/>
    </source>
</evidence>
<dbReference type="PIRSF" id="PIRSF000641">
    <property type="entry name" value="SRK"/>
    <property type="match status" value="1"/>
</dbReference>
<evidence type="ECO:0000256" key="11">
    <source>
        <dbReference type="ARBA" id="ARBA00022989"/>
    </source>
</evidence>
<evidence type="ECO:0000259" key="22">
    <source>
        <dbReference type="PROSITE" id="PS50927"/>
    </source>
</evidence>
<organism evidence="23 24">
    <name type="scientific">Phaseolus coccineus</name>
    <name type="common">Scarlet runner bean</name>
    <name type="synonym">Phaseolus multiflorus</name>
    <dbReference type="NCBI Taxonomy" id="3886"/>
    <lineage>
        <taxon>Eukaryota</taxon>
        <taxon>Viridiplantae</taxon>
        <taxon>Streptophyta</taxon>
        <taxon>Embryophyta</taxon>
        <taxon>Tracheophyta</taxon>
        <taxon>Spermatophyta</taxon>
        <taxon>Magnoliopsida</taxon>
        <taxon>eudicotyledons</taxon>
        <taxon>Gunneridae</taxon>
        <taxon>Pentapetalae</taxon>
        <taxon>rosids</taxon>
        <taxon>fabids</taxon>
        <taxon>Fabales</taxon>
        <taxon>Fabaceae</taxon>
        <taxon>Papilionoideae</taxon>
        <taxon>50 kb inversion clade</taxon>
        <taxon>NPAAA clade</taxon>
        <taxon>indigoferoid/millettioid clade</taxon>
        <taxon>Phaseoleae</taxon>
        <taxon>Phaseolus</taxon>
    </lineage>
</organism>
<evidence type="ECO:0000256" key="18">
    <source>
        <dbReference type="PIRNR" id="PIRNR000641"/>
    </source>
</evidence>
<dbReference type="SUPFAM" id="SSF56112">
    <property type="entry name" value="Protein kinase-like (PK-like)"/>
    <property type="match status" value="1"/>
</dbReference>
<comment type="catalytic activity">
    <reaction evidence="17 18">
        <text>L-seryl-[protein] + ATP = O-phospho-L-seryl-[protein] + ADP + H(+)</text>
        <dbReference type="Rhea" id="RHEA:17989"/>
        <dbReference type="Rhea" id="RHEA-COMP:9863"/>
        <dbReference type="Rhea" id="RHEA-COMP:11604"/>
        <dbReference type="ChEBI" id="CHEBI:15378"/>
        <dbReference type="ChEBI" id="CHEBI:29999"/>
        <dbReference type="ChEBI" id="CHEBI:30616"/>
        <dbReference type="ChEBI" id="CHEBI:83421"/>
        <dbReference type="ChEBI" id="CHEBI:456216"/>
        <dbReference type="EC" id="2.7.11.1"/>
    </reaction>
</comment>
<keyword evidence="13" id="KW-1015">Disulfide bond</keyword>
<keyword evidence="2 18" id="KW-0723">Serine/threonine-protein kinase</keyword>
<dbReference type="InterPro" id="IPR051343">
    <property type="entry name" value="G-type_lectin_kinases/EP1-like"/>
</dbReference>
<dbReference type="FunFam" id="2.90.10.10:FF:000013">
    <property type="entry name" value="G-type lectin S-receptor-like serine/threonine-protein kinase LECRK1"/>
    <property type="match status" value="1"/>
</dbReference>
<dbReference type="InterPro" id="IPR000858">
    <property type="entry name" value="S_locus_glycoprot_dom"/>
</dbReference>
<dbReference type="InterPro" id="IPR001245">
    <property type="entry name" value="Ser-Thr/Tyr_kinase_cat_dom"/>
</dbReference>
<evidence type="ECO:0000256" key="7">
    <source>
        <dbReference type="ARBA" id="ARBA00022734"/>
    </source>
</evidence>
<dbReference type="SMART" id="SM00108">
    <property type="entry name" value="B_lectin"/>
    <property type="match status" value="1"/>
</dbReference>
<dbReference type="PROSITE" id="PS00108">
    <property type="entry name" value="PROTEIN_KINASE_ST"/>
    <property type="match status" value="1"/>
</dbReference>
<dbReference type="InterPro" id="IPR011009">
    <property type="entry name" value="Kinase-like_dom_sf"/>
</dbReference>
<evidence type="ECO:0000256" key="5">
    <source>
        <dbReference type="ARBA" id="ARBA00022692"/>
    </source>
</evidence>
<dbReference type="Gene3D" id="1.10.510.10">
    <property type="entry name" value="Transferase(Phosphotransferase) domain 1"/>
    <property type="match status" value="1"/>
</dbReference>
<comment type="catalytic activity">
    <reaction evidence="16 18">
        <text>L-threonyl-[protein] + ATP = O-phospho-L-threonyl-[protein] + ADP + H(+)</text>
        <dbReference type="Rhea" id="RHEA:46608"/>
        <dbReference type="Rhea" id="RHEA-COMP:11060"/>
        <dbReference type="Rhea" id="RHEA-COMP:11605"/>
        <dbReference type="ChEBI" id="CHEBI:15378"/>
        <dbReference type="ChEBI" id="CHEBI:30013"/>
        <dbReference type="ChEBI" id="CHEBI:30616"/>
        <dbReference type="ChEBI" id="CHEBI:61977"/>
        <dbReference type="ChEBI" id="CHEBI:456216"/>
        <dbReference type="EC" id="2.7.11.1"/>
    </reaction>
</comment>
<keyword evidence="3" id="KW-0245">EGF-like domain</keyword>
<dbReference type="GO" id="GO:0030246">
    <property type="term" value="F:carbohydrate binding"/>
    <property type="evidence" value="ECO:0007669"/>
    <property type="project" value="UniProtKB-KW"/>
</dbReference>
<dbReference type="SUPFAM" id="SSF51110">
    <property type="entry name" value="alpha-D-mannose-specific plant lectins"/>
    <property type="match status" value="1"/>
</dbReference>
<proteinExistence type="inferred from homology"/>
<dbReference type="Gene3D" id="3.30.200.20">
    <property type="entry name" value="Phosphorylase Kinase, domain 1"/>
    <property type="match status" value="1"/>
</dbReference>
<dbReference type="InterPro" id="IPR036426">
    <property type="entry name" value="Bulb-type_lectin_dom_sf"/>
</dbReference>
<dbReference type="EC" id="2.7.11.1" evidence="18"/>
<keyword evidence="11 20" id="KW-1133">Transmembrane helix</keyword>
<dbReference type="Pfam" id="PF01453">
    <property type="entry name" value="B_lectin"/>
    <property type="match status" value="1"/>
</dbReference>
<keyword evidence="4 18" id="KW-0808">Transferase</keyword>
<evidence type="ECO:0000256" key="9">
    <source>
        <dbReference type="ARBA" id="ARBA00022777"/>
    </source>
</evidence>
<keyword evidence="10 18" id="KW-0067">ATP-binding</keyword>
<dbReference type="InterPro" id="IPR017441">
    <property type="entry name" value="Protein_kinase_ATP_BS"/>
</dbReference>
<dbReference type="PROSITE" id="PS50011">
    <property type="entry name" value="PROTEIN_KINASE_DOM"/>
    <property type="match status" value="1"/>
</dbReference>
<evidence type="ECO:0000313" key="23">
    <source>
        <dbReference type="EMBL" id="KAK7366539.1"/>
    </source>
</evidence>
<feature type="binding site" evidence="19">
    <location>
        <position position="552"/>
    </location>
    <ligand>
        <name>ATP</name>
        <dbReference type="ChEBI" id="CHEBI:30616"/>
    </ligand>
</feature>
<keyword evidence="9 18" id="KW-0418">Kinase</keyword>
<feature type="domain" description="Protein kinase" evidence="21">
    <location>
        <begin position="521"/>
        <end position="808"/>
    </location>
</feature>
<keyword evidence="15" id="KW-0325">Glycoprotein</keyword>
<dbReference type="Gene3D" id="2.90.10.30">
    <property type="match status" value="1"/>
</dbReference>
<dbReference type="InterPro" id="IPR000719">
    <property type="entry name" value="Prot_kinase_dom"/>
</dbReference>
<keyword evidence="7" id="KW-0430">Lectin</keyword>
<dbReference type="GO" id="GO:0004674">
    <property type="term" value="F:protein serine/threonine kinase activity"/>
    <property type="evidence" value="ECO:0007669"/>
    <property type="project" value="UniProtKB-KW"/>
</dbReference>
<evidence type="ECO:0000256" key="4">
    <source>
        <dbReference type="ARBA" id="ARBA00022679"/>
    </source>
</evidence>
<dbReference type="AlphaFoldDB" id="A0AAN9N4I8"/>
<keyword evidence="8 18" id="KW-0547">Nucleotide-binding</keyword>
<evidence type="ECO:0000256" key="2">
    <source>
        <dbReference type="ARBA" id="ARBA00022527"/>
    </source>
</evidence>
<evidence type="ECO:0000256" key="13">
    <source>
        <dbReference type="ARBA" id="ARBA00023157"/>
    </source>
</evidence>
<dbReference type="PANTHER" id="PTHR47976:SF62">
    <property type="entry name" value="RECEPTOR-LIKE SERINE_THREONINE-PROTEIN KINASE"/>
    <property type="match status" value="1"/>
</dbReference>
<dbReference type="GO" id="GO:0048544">
    <property type="term" value="P:recognition of pollen"/>
    <property type="evidence" value="ECO:0007669"/>
    <property type="project" value="InterPro"/>
</dbReference>
<feature type="domain" description="Bulb-type lectin" evidence="22">
    <location>
        <begin position="51"/>
        <end position="169"/>
    </location>
</feature>
<dbReference type="PANTHER" id="PTHR47976">
    <property type="entry name" value="G-TYPE LECTIN S-RECEPTOR-LIKE SERINE/THREONINE-PROTEIN KINASE SD2-5"/>
    <property type="match status" value="1"/>
</dbReference>
<evidence type="ECO:0000256" key="1">
    <source>
        <dbReference type="ARBA" id="ARBA00004479"/>
    </source>
</evidence>
<feature type="transmembrane region" description="Helical" evidence="20">
    <location>
        <begin position="461"/>
        <end position="484"/>
    </location>
</feature>
<evidence type="ECO:0000256" key="20">
    <source>
        <dbReference type="SAM" id="Phobius"/>
    </source>
</evidence>
<keyword evidence="14" id="KW-0675">Receptor</keyword>
<keyword evidence="5 20" id="KW-0812">Transmembrane</keyword>
<name>A0AAN9N4I8_PHACN</name>
<dbReference type="SMART" id="SM00220">
    <property type="entry name" value="S_TKc"/>
    <property type="match status" value="1"/>
</dbReference>
<evidence type="ECO:0000256" key="10">
    <source>
        <dbReference type="ARBA" id="ARBA00022840"/>
    </source>
</evidence>
<evidence type="ECO:0000256" key="14">
    <source>
        <dbReference type="ARBA" id="ARBA00023170"/>
    </source>
</evidence>
<comment type="caution">
    <text evidence="23">The sequence shown here is derived from an EMBL/GenBank/DDBJ whole genome shotgun (WGS) entry which is preliminary data.</text>
</comment>
<evidence type="ECO:0000313" key="24">
    <source>
        <dbReference type="Proteomes" id="UP001374584"/>
    </source>
</evidence>
<dbReference type="CDD" id="cd00028">
    <property type="entry name" value="B_lectin"/>
    <property type="match status" value="1"/>
</dbReference>